<protein>
    <recommendedName>
        <fullName evidence="7">EamA domain-containing protein</fullName>
    </recommendedName>
</protein>
<dbReference type="InterPro" id="IPR000620">
    <property type="entry name" value="EamA_dom"/>
</dbReference>
<dbReference type="RefSeq" id="WP_013450374.1">
    <property type="nucleotide sequence ID" value="NC_014758.1"/>
</dbReference>
<dbReference type="Pfam" id="PF00892">
    <property type="entry name" value="EamA"/>
    <property type="match status" value="2"/>
</dbReference>
<keyword evidence="3 6" id="KW-0812">Transmembrane</keyword>
<evidence type="ECO:0000259" key="7">
    <source>
        <dbReference type="Pfam" id="PF00892"/>
    </source>
</evidence>
<feature type="transmembrane region" description="Helical" evidence="6">
    <location>
        <begin position="242"/>
        <end position="261"/>
    </location>
</feature>
<dbReference type="EMBL" id="CP002347">
    <property type="protein sequence ID" value="ADR18157.1"/>
    <property type="molecule type" value="Genomic_DNA"/>
</dbReference>
<dbReference type="HOGENOM" id="CLU_033863_21_3_0"/>
<feature type="transmembrane region" description="Helical" evidence="6">
    <location>
        <begin position="267"/>
        <end position="285"/>
    </location>
</feature>
<keyword evidence="2" id="KW-1003">Cell membrane</keyword>
<evidence type="ECO:0000313" key="9">
    <source>
        <dbReference type="Proteomes" id="UP000007039"/>
    </source>
</evidence>
<evidence type="ECO:0000256" key="6">
    <source>
        <dbReference type="SAM" id="Phobius"/>
    </source>
</evidence>
<feature type="transmembrane region" description="Helical" evidence="6">
    <location>
        <begin position="176"/>
        <end position="197"/>
    </location>
</feature>
<feature type="domain" description="EamA" evidence="7">
    <location>
        <begin position="148"/>
        <end position="283"/>
    </location>
</feature>
<evidence type="ECO:0000256" key="5">
    <source>
        <dbReference type="ARBA" id="ARBA00023136"/>
    </source>
</evidence>
<dbReference type="KEGG" id="cni:Calni_0244"/>
<feature type="transmembrane region" description="Helical" evidence="6">
    <location>
        <begin position="12"/>
        <end position="32"/>
    </location>
</feature>
<reference key="1">
    <citation type="submission" date="2010-11" db="EMBL/GenBank/DDBJ databases">
        <title>The complete genome of chromosome of Calditerrivibrio nitroreducens DSM 19672.</title>
        <authorList>
            <consortium name="US DOE Joint Genome Institute (JGI-PGF)"/>
            <person name="Lucas S."/>
            <person name="Copeland A."/>
            <person name="Lapidus A."/>
            <person name="Bruce D."/>
            <person name="Goodwin L."/>
            <person name="Pitluck S."/>
            <person name="Kyrpides N."/>
            <person name="Mavromatis K."/>
            <person name="Ivanova N."/>
            <person name="Mikhailova N."/>
            <person name="Zeytun A."/>
            <person name="Brettin T."/>
            <person name="Detter J.C."/>
            <person name="Tapia R."/>
            <person name="Han C."/>
            <person name="Land M."/>
            <person name="Hauser L."/>
            <person name="Markowitz V."/>
            <person name="Cheng J.-F."/>
            <person name="Hugenholtz P."/>
            <person name="Woyke T."/>
            <person name="Wu D."/>
            <person name="Spring S."/>
            <person name="Schroeder M."/>
            <person name="Brambilla E."/>
            <person name="Klenk H.-P."/>
            <person name="Eisen J.A."/>
        </authorList>
    </citation>
    <scope>NUCLEOTIDE SEQUENCE [LARGE SCALE GENOMIC DNA]</scope>
    <source>
        <strain>DSM 19672</strain>
    </source>
</reference>
<keyword evidence="9" id="KW-1185">Reference proteome</keyword>
<organism evidence="8 9">
    <name type="scientific">Calditerrivibrio nitroreducens (strain DSM 19672 / NBRC 101217 / Yu37-1)</name>
    <dbReference type="NCBI Taxonomy" id="768670"/>
    <lineage>
        <taxon>Bacteria</taxon>
        <taxon>Pseudomonadati</taxon>
        <taxon>Deferribacterota</taxon>
        <taxon>Deferribacteres</taxon>
        <taxon>Deferribacterales</taxon>
        <taxon>Calditerrivibrionaceae</taxon>
    </lineage>
</organism>
<dbReference type="InterPro" id="IPR051258">
    <property type="entry name" value="Diverse_Substrate_Transporter"/>
</dbReference>
<feature type="transmembrane region" description="Helical" evidence="6">
    <location>
        <begin position="148"/>
        <end position="169"/>
    </location>
</feature>
<feature type="transmembrane region" description="Helical" evidence="6">
    <location>
        <begin position="124"/>
        <end position="142"/>
    </location>
</feature>
<dbReference type="OrthoDB" id="9804865at2"/>
<comment type="subcellular location">
    <subcellularLocation>
        <location evidence="1">Cell membrane</location>
        <topology evidence="1">Multi-pass membrane protein</topology>
    </subcellularLocation>
</comment>
<accession>E4TJJ5</accession>
<evidence type="ECO:0000256" key="1">
    <source>
        <dbReference type="ARBA" id="ARBA00004651"/>
    </source>
</evidence>
<evidence type="ECO:0000256" key="2">
    <source>
        <dbReference type="ARBA" id="ARBA00022475"/>
    </source>
</evidence>
<dbReference type="PANTHER" id="PTHR42920:SF5">
    <property type="entry name" value="EAMA DOMAIN-CONTAINING PROTEIN"/>
    <property type="match status" value="1"/>
</dbReference>
<feature type="transmembrane region" description="Helical" evidence="6">
    <location>
        <begin position="98"/>
        <end position="117"/>
    </location>
</feature>
<evidence type="ECO:0000256" key="3">
    <source>
        <dbReference type="ARBA" id="ARBA00022692"/>
    </source>
</evidence>
<dbReference type="eggNOG" id="COG0697">
    <property type="taxonomic scope" value="Bacteria"/>
</dbReference>
<dbReference type="InterPro" id="IPR037185">
    <property type="entry name" value="EmrE-like"/>
</dbReference>
<dbReference type="STRING" id="768670.Calni_0244"/>
<sequence precursor="true">MAKKVSPIMADLLLLFTALIWGSTFIIVKKSIESIPPVAFNTIRFMIASLLLMIIFLYRPKKLDKQVLMDGSVLGLVLFMTFTCQTIGLKFVTASETGFITGLYLIFVPIISVVFLGKKIDVNTIIAVMISFIGLSLISFTGKVNVGFGEFLVLLNALFVAFHILLVDYYGRRDDVFALTSIQIFVLTILSFIYTTIFEGWSFKIVINVDIVVAFLITGVFATVVAFMIQTYAQKYTTPTKAAVIFTFEPLSSAVFGYLLGGELLKLSQYFGAFLIFISMLIIELKGKERIDKDA</sequence>
<feature type="transmembrane region" description="Helical" evidence="6">
    <location>
        <begin position="38"/>
        <end position="59"/>
    </location>
</feature>
<feature type="transmembrane region" description="Helical" evidence="6">
    <location>
        <begin position="71"/>
        <end position="92"/>
    </location>
</feature>
<name>E4TJJ5_CALNY</name>
<feature type="domain" description="EamA" evidence="7">
    <location>
        <begin position="9"/>
        <end position="139"/>
    </location>
</feature>
<dbReference type="PANTHER" id="PTHR42920">
    <property type="entry name" value="OS03G0707200 PROTEIN-RELATED"/>
    <property type="match status" value="1"/>
</dbReference>
<keyword evidence="4 6" id="KW-1133">Transmembrane helix</keyword>
<gene>
    <name evidence="8" type="ordered locus">Calni_0244</name>
</gene>
<dbReference type="GO" id="GO:0005886">
    <property type="term" value="C:plasma membrane"/>
    <property type="evidence" value="ECO:0007669"/>
    <property type="project" value="UniProtKB-SubCell"/>
</dbReference>
<feature type="transmembrane region" description="Helical" evidence="6">
    <location>
        <begin position="209"/>
        <end position="230"/>
    </location>
</feature>
<dbReference type="AlphaFoldDB" id="E4TJJ5"/>
<dbReference type="Proteomes" id="UP000007039">
    <property type="component" value="Chromosome"/>
</dbReference>
<evidence type="ECO:0000256" key="4">
    <source>
        <dbReference type="ARBA" id="ARBA00022989"/>
    </source>
</evidence>
<keyword evidence="5 6" id="KW-0472">Membrane</keyword>
<proteinExistence type="predicted"/>
<reference evidence="8 9" key="2">
    <citation type="journal article" date="2011" name="Stand. Genomic Sci.">
        <title>Complete genome sequence of Calditerrivibrio nitroreducens type strain (Yu37-1).</title>
        <authorList>
            <person name="Pitluck S."/>
            <person name="Sikorski J."/>
            <person name="Zeytun A."/>
            <person name="Lapidus A."/>
            <person name="Nolan M."/>
            <person name="Lucas S."/>
            <person name="Hammon N."/>
            <person name="Deshpande S."/>
            <person name="Cheng J.F."/>
            <person name="Tapia R."/>
            <person name="Han C."/>
            <person name="Goodwin L."/>
            <person name="Liolios K."/>
            <person name="Pagani I."/>
            <person name="Ivanova N."/>
            <person name="Mavromatis K."/>
            <person name="Pati A."/>
            <person name="Chen A."/>
            <person name="Palaniappan K."/>
            <person name="Hauser L."/>
            <person name="Chang Y.J."/>
            <person name="Jeffries C.D."/>
            <person name="Detter J.C."/>
            <person name="Brambilla E."/>
            <person name="Djao O.D."/>
            <person name="Rohde M."/>
            <person name="Spring S."/>
            <person name="Goker M."/>
            <person name="Woyke T."/>
            <person name="Bristow J."/>
            <person name="Eisen J.A."/>
            <person name="Markowitz V."/>
            <person name="Hugenholtz P."/>
            <person name="Kyrpides N.C."/>
            <person name="Klenk H.P."/>
            <person name="Land M."/>
        </authorList>
    </citation>
    <scope>NUCLEOTIDE SEQUENCE [LARGE SCALE GENOMIC DNA]</scope>
    <source>
        <strain evidence="9">DSM 19672 / NBRC 101217 / Yu37-1</strain>
    </source>
</reference>
<evidence type="ECO:0000313" key="8">
    <source>
        <dbReference type="EMBL" id="ADR18157.1"/>
    </source>
</evidence>
<dbReference type="SUPFAM" id="SSF103481">
    <property type="entry name" value="Multidrug resistance efflux transporter EmrE"/>
    <property type="match status" value="2"/>
</dbReference>